<evidence type="ECO:0000313" key="1">
    <source>
        <dbReference type="EMBL" id="KIN95846.1"/>
    </source>
</evidence>
<keyword evidence="2" id="KW-1185">Reference proteome</keyword>
<dbReference type="HOGENOM" id="CLU_003703_3_3_1"/>
<sequence>MADTTDLGGIATLLLPSNVGMAAFHSCNSGRLRDMELRLRIGQANDVLNGLQLALVDKAVVFRNVVRHAKSYSMKTRAWDAIHTINRAVRKQATIYKQCRKAMVALGASAETLTHYQQLETSDLTVSTAAITQNAHAHRVSHLPWFWSIDVPMDTKSITWMPEFYRTHWLRAKAVRDRWSEEEQLLTAEFQWTINYFNYQAVQWHTCHSECDALGTSCYTARQIAVYERLSEHAKSKQQSMSLKYIPTSMDIDASNV</sequence>
<gene>
    <name evidence="1" type="ORF">M404DRAFT_164831</name>
</gene>
<organism evidence="1 2">
    <name type="scientific">Pisolithus tinctorius Marx 270</name>
    <dbReference type="NCBI Taxonomy" id="870435"/>
    <lineage>
        <taxon>Eukaryota</taxon>
        <taxon>Fungi</taxon>
        <taxon>Dikarya</taxon>
        <taxon>Basidiomycota</taxon>
        <taxon>Agaricomycotina</taxon>
        <taxon>Agaricomycetes</taxon>
        <taxon>Agaricomycetidae</taxon>
        <taxon>Boletales</taxon>
        <taxon>Sclerodermatineae</taxon>
        <taxon>Pisolithaceae</taxon>
        <taxon>Pisolithus</taxon>
    </lineage>
</organism>
<dbReference type="AlphaFoldDB" id="A0A0C3JE09"/>
<dbReference type="EMBL" id="KN832059">
    <property type="protein sequence ID" value="KIN95846.1"/>
    <property type="molecule type" value="Genomic_DNA"/>
</dbReference>
<accession>A0A0C3JE09</accession>
<reference evidence="2" key="2">
    <citation type="submission" date="2015-01" db="EMBL/GenBank/DDBJ databases">
        <title>Evolutionary Origins and Diversification of the Mycorrhizal Mutualists.</title>
        <authorList>
            <consortium name="DOE Joint Genome Institute"/>
            <consortium name="Mycorrhizal Genomics Consortium"/>
            <person name="Kohler A."/>
            <person name="Kuo A."/>
            <person name="Nagy L.G."/>
            <person name="Floudas D."/>
            <person name="Copeland A."/>
            <person name="Barry K.W."/>
            <person name="Cichocki N."/>
            <person name="Veneault-Fourrey C."/>
            <person name="LaButti K."/>
            <person name="Lindquist E.A."/>
            <person name="Lipzen A."/>
            <person name="Lundell T."/>
            <person name="Morin E."/>
            <person name="Murat C."/>
            <person name="Riley R."/>
            <person name="Ohm R."/>
            <person name="Sun H."/>
            <person name="Tunlid A."/>
            <person name="Henrissat B."/>
            <person name="Grigoriev I.V."/>
            <person name="Hibbett D.S."/>
            <person name="Martin F."/>
        </authorList>
    </citation>
    <scope>NUCLEOTIDE SEQUENCE [LARGE SCALE GENOMIC DNA]</scope>
    <source>
        <strain evidence="2">Marx 270</strain>
    </source>
</reference>
<protein>
    <submittedName>
        <fullName evidence="1">Uncharacterized protein</fullName>
    </submittedName>
</protein>
<evidence type="ECO:0000313" key="2">
    <source>
        <dbReference type="Proteomes" id="UP000054217"/>
    </source>
</evidence>
<dbReference type="InParanoid" id="A0A0C3JE09"/>
<reference evidence="1 2" key="1">
    <citation type="submission" date="2014-04" db="EMBL/GenBank/DDBJ databases">
        <authorList>
            <consortium name="DOE Joint Genome Institute"/>
            <person name="Kuo A."/>
            <person name="Kohler A."/>
            <person name="Costa M.D."/>
            <person name="Nagy L.G."/>
            <person name="Floudas D."/>
            <person name="Copeland A."/>
            <person name="Barry K.W."/>
            <person name="Cichocki N."/>
            <person name="Veneault-Fourrey C."/>
            <person name="LaButti K."/>
            <person name="Lindquist E.A."/>
            <person name="Lipzen A."/>
            <person name="Lundell T."/>
            <person name="Morin E."/>
            <person name="Murat C."/>
            <person name="Sun H."/>
            <person name="Tunlid A."/>
            <person name="Henrissat B."/>
            <person name="Grigoriev I.V."/>
            <person name="Hibbett D.S."/>
            <person name="Martin F."/>
            <person name="Nordberg H.P."/>
            <person name="Cantor M.N."/>
            <person name="Hua S.X."/>
        </authorList>
    </citation>
    <scope>NUCLEOTIDE SEQUENCE [LARGE SCALE GENOMIC DNA]</scope>
    <source>
        <strain evidence="1 2">Marx 270</strain>
    </source>
</reference>
<proteinExistence type="predicted"/>
<dbReference type="Proteomes" id="UP000054217">
    <property type="component" value="Unassembled WGS sequence"/>
</dbReference>
<name>A0A0C3JE09_PISTI</name>
<dbReference type="OrthoDB" id="3265433at2759"/>